<proteinExistence type="predicted"/>
<dbReference type="InterPro" id="IPR015946">
    <property type="entry name" value="KH_dom-like_a/b"/>
</dbReference>
<accession>A0A2W1FWE2</accession>
<dbReference type="Proteomes" id="UP000245464">
    <property type="component" value="Chromosome 10"/>
</dbReference>
<dbReference type="GO" id="GO:0006979">
    <property type="term" value="P:response to oxidative stress"/>
    <property type="evidence" value="ECO:0007669"/>
    <property type="project" value="InterPro"/>
</dbReference>
<dbReference type="SUPFAM" id="SSF82784">
    <property type="entry name" value="OsmC-like"/>
    <property type="match status" value="1"/>
</dbReference>
<dbReference type="RefSeq" id="XP_001936877.1">
    <property type="nucleotide sequence ID" value="XM_001936842.1"/>
</dbReference>
<gene>
    <name evidence="1" type="ORF">PtrM4_050470</name>
</gene>
<dbReference type="PANTHER" id="PTHR33797:SF2">
    <property type="entry name" value="ORGANIC HYDROPEROXIDE RESISTANCE PROTEIN-LIKE"/>
    <property type="match status" value="1"/>
</dbReference>
<dbReference type="InterPro" id="IPR019953">
    <property type="entry name" value="OHR"/>
</dbReference>
<evidence type="ECO:0000313" key="1">
    <source>
        <dbReference type="EMBL" id="KAF7565613.1"/>
    </source>
</evidence>
<dbReference type="KEGG" id="ptrr:6344803"/>
<dbReference type="InterPro" id="IPR036102">
    <property type="entry name" value="OsmC/Ohrsf"/>
</dbReference>
<protein>
    <submittedName>
        <fullName evidence="1">Uncharacterized protein</fullName>
    </submittedName>
</protein>
<dbReference type="Gene3D" id="3.30.300.20">
    <property type="match status" value="2"/>
</dbReference>
<dbReference type="AlphaFoldDB" id="A0A2W1FWE2"/>
<comment type="caution">
    <text evidence="1">The sequence shown here is derived from an EMBL/GenBank/DDBJ whole genome shotgun (WGS) entry which is preliminary data.</text>
</comment>
<dbReference type="PANTHER" id="PTHR33797">
    <property type="entry name" value="ORGANIC HYDROPEROXIDE RESISTANCE PROTEIN-LIKE"/>
    <property type="match status" value="1"/>
</dbReference>
<name>A0A2W1FWE2_9PLEO</name>
<sequence length="167" mass="18455">MFSRTLAPALRQSSRAALPRAIGCRQPQRFITSDGASDEPQKRTSYKRQNQGFNYREVSTIHSARAKVTGGRAAGHVEGENLKVDLAMPGTGEAGKTNPEELFAAGFAACCDLEKVNLALKAEMHVKARGVDKETMDKLISQARLRCPYSKLTFKMVWVTYTSEIME</sequence>
<organism evidence="1 2">
    <name type="scientific">Pyrenophora tritici-repentis</name>
    <dbReference type="NCBI Taxonomy" id="45151"/>
    <lineage>
        <taxon>Eukaryota</taxon>
        <taxon>Fungi</taxon>
        <taxon>Dikarya</taxon>
        <taxon>Ascomycota</taxon>
        <taxon>Pezizomycotina</taxon>
        <taxon>Dothideomycetes</taxon>
        <taxon>Pleosporomycetidae</taxon>
        <taxon>Pleosporales</taxon>
        <taxon>Pleosporineae</taxon>
        <taxon>Pleosporaceae</taxon>
        <taxon>Pyrenophora</taxon>
    </lineage>
</organism>
<dbReference type="GeneID" id="6344803"/>
<reference evidence="1" key="1">
    <citation type="journal article" date="2018" name="BMC Genomics">
        <title>Comparative genomics of the wheat fungal pathogen Pyrenophora tritici-repentis reveals chromosomal variations and genome plasticity.</title>
        <authorList>
            <person name="Moolhuijzen P."/>
            <person name="See P.T."/>
            <person name="Hane J.K."/>
            <person name="Shi G."/>
            <person name="Liu Z."/>
            <person name="Oliver R.P."/>
            <person name="Moffat C.S."/>
        </authorList>
    </citation>
    <scope>NUCLEOTIDE SEQUENCE [LARGE SCALE GENOMIC DNA]</scope>
    <source>
        <strain evidence="1">M4</strain>
    </source>
</reference>
<evidence type="ECO:0000313" key="2">
    <source>
        <dbReference type="Proteomes" id="UP000245464"/>
    </source>
</evidence>
<dbReference type="EMBL" id="NQIK02000010">
    <property type="protein sequence ID" value="KAF7565613.1"/>
    <property type="molecule type" value="Genomic_DNA"/>
</dbReference>